<comment type="caution">
    <text evidence="2">The sequence shown here is derived from an EMBL/GenBank/DDBJ whole genome shotgun (WGS) entry which is preliminary data.</text>
</comment>
<dbReference type="Proteomes" id="UP001303160">
    <property type="component" value="Unassembled WGS sequence"/>
</dbReference>
<feature type="region of interest" description="Disordered" evidence="1">
    <location>
        <begin position="52"/>
        <end position="148"/>
    </location>
</feature>
<evidence type="ECO:0000313" key="3">
    <source>
        <dbReference type="Proteomes" id="UP001303160"/>
    </source>
</evidence>
<feature type="non-terminal residue" evidence="2">
    <location>
        <position position="1"/>
    </location>
</feature>
<evidence type="ECO:0000256" key="1">
    <source>
        <dbReference type="SAM" id="MobiDB-lite"/>
    </source>
</evidence>
<keyword evidence="3" id="KW-1185">Reference proteome</keyword>
<protein>
    <submittedName>
        <fullName evidence="2">Uncharacterized protein</fullName>
    </submittedName>
</protein>
<reference evidence="2" key="1">
    <citation type="journal article" date="2023" name="Mol. Phylogenet. Evol.">
        <title>Genome-scale phylogeny and comparative genomics of the fungal order Sordariales.</title>
        <authorList>
            <person name="Hensen N."/>
            <person name="Bonometti L."/>
            <person name="Westerberg I."/>
            <person name="Brannstrom I.O."/>
            <person name="Guillou S."/>
            <person name="Cros-Aarteil S."/>
            <person name="Calhoun S."/>
            <person name="Haridas S."/>
            <person name="Kuo A."/>
            <person name="Mondo S."/>
            <person name="Pangilinan J."/>
            <person name="Riley R."/>
            <person name="LaButti K."/>
            <person name="Andreopoulos B."/>
            <person name="Lipzen A."/>
            <person name="Chen C."/>
            <person name="Yan M."/>
            <person name="Daum C."/>
            <person name="Ng V."/>
            <person name="Clum A."/>
            <person name="Steindorff A."/>
            <person name="Ohm R.A."/>
            <person name="Martin F."/>
            <person name="Silar P."/>
            <person name="Natvig D.O."/>
            <person name="Lalanne C."/>
            <person name="Gautier V."/>
            <person name="Ament-Velasquez S.L."/>
            <person name="Kruys A."/>
            <person name="Hutchinson M.I."/>
            <person name="Powell A.J."/>
            <person name="Barry K."/>
            <person name="Miller A.N."/>
            <person name="Grigoriev I.V."/>
            <person name="Debuchy R."/>
            <person name="Gladieux P."/>
            <person name="Hiltunen Thoren M."/>
            <person name="Johannesson H."/>
        </authorList>
    </citation>
    <scope>NUCLEOTIDE SEQUENCE</scope>
    <source>
        <strain evidence="2">CBS 315.58</strain>
    </source>
</reference>
<name>A0AAN6XUJ6_9PEZI</name>
<organism evidence="2 3">
    <name type="scientific">Triangularia verruculosa</name>
    <dbReference type="NCBI Taxonomy" id="2587418"/>
    <lineage>
        <taxon>Eukaryota</taxon>
        <taxon>Fungi</taxon>
        <taxon>Dikarya</taxon>
        <taxon>Ascomycota</taxon>
        <taxon>Pezizomycotina</taxon>
        <taxon>Sordariomycetes</taxon>
        <taxon>Sordariomycetidae</taxon>
        <taxon>Sordariales</taxon>
        <taxon>Podosporaceae</taxon>
        <taxon>Triangularia</taxon>
    </lineage>
</organism>
<feature type="compositionally biased region" description="Basic and acidic residues" evidence="1">
    <location>
        <begin position="270"/>
        <end position="281"/>
    </location>
</feature>
<reference evidence="2" key="2">
    <citation type="submission" date="2023-05" db="EMBL/GenBank/DDBJ databases">
        <authorList>
            <consortium name="Lawrence Berkeley National Laboratory"/>
            <person name="Steindorff A."/>
            <person name="Hensen N."/>
            <person name="Bonometti L."/>
            <person name="Westerberg I."/>
            <person name="Brannstrom I.O."/>
            <person name="Guillou S."/>
            <person name="Cros-Aarteil S."/>
            <person name="Calhoun S."/>
            <person name="Haridas S."/>
            <person name="Kuo A."/>
            <person name="Mondo S."/>
            <person name="Pangilinan J."/>
            <person name="Riley R."/>
            <person name="Labutti K."/>
            <person name="Andreopoulos B."/>
            <person name="Lipzen A."/>
            <person name="Chen C."/>
            <person name="Yanf M."/>
            <person name="Daum C."/>
            <person name="Ng V."/>
            <person name="Clum A."/>
            <person name="Ohm R."/>
            <person name="Martin F."/>
            <person name="Silar P."/>
            <person name="Natvig D."/>
            <person name="Lalanne C."/>
            <person name="Gautier V."/>
            <person name="Ament-Velasquez S.L."/>
            <person name="Kruys A."/>
            <person name="Hutchinson M.I."/>
            <person name="Powell A.J."/>
            <person name="Barry K."/>
            <person name="Miller A.N."/>
            <person name="Grigoriev I.V."/>
            <person name="Debuchy R."/>
            <person name="Gladieux P."/>
            <person name="Thoren M.H."/>
            <person name="Johannesson H."/>
        </authorList>
    </citation>
    <scope>NUCLEOTIDE SEQUENCE</scope>
    <source>
        <strain evidence="2">CBS 315.58</strain>
    </source>
</reference>
<dbReference type="EMBL" id="MU863885">
    <property type="protein sequence ID" value="KAK4203967.1"/>
    <property type="molecule type" value="Genomic_DNA"/>
</dbReference>
<accession>A0AAN6XUJ6</accession>
<sequence>TLLSPYRIFFSTHSYATRESFIPNSAHSSVGQQSRAHWNLGTVANMATNPKMKVADSHTGPSQSSSKSHSDGNDNADGGGDEQTFTIVGNGDGNETASEAQDTSTGGSHEGDANIENLEDDEEGETGDNEFVEDDCSDDDSSDEEFGPNESWFWAQATDEAFEDQDHPLHLFSCYKCLKGFFYEFRHEGYRRSEFMDPANVELRNEVLAKGQVWRKDIRGFVKELQMKIKAEKAAKERLLDERHVKDKTMENAISSDEGDHETDNFVNGEEGKGLKRGRLEDLEDESNSVKRSRVLRYEYR</sequence>
<dbReference type="AlphaFoldDB" id="A0AAN6XUJ6"/>
<feature type="region of interest" description="Disordered" evidence="1">
    <location>
        <begin position="253"/>
        <end position="289"/>
    </location>
</feature>
<feature type="compositionally biased region" description="Polar residues" evidence="1">
    <location>
        <begin position="83"/>
        <end position="107"/>
    </location>
</feature>
<evidence type="ECO:0000313" key="2">
    <source>
        <dbReference type="EMBL" id="KAK4203967.1"/>
    </source>
</evidence>
<feature type="compositionally biased region" description="Acidic residues" evidence="1">
    <location>
        <begin position="117"/>
        <end position="147"/>
    </location>
</feature>
<proteinExistence type="predicted"/>
<gene>
    <name evidence="2" type="ORF">QBC40DRAFT_313491</name>
</gene>